<proteinExistence type="predicted"/>
<dbReference type="OrthoDB" id="10541943at2759"/>
<evidence type="ECO:0000313" key="1">
    <source>
        <dbReference type="EMBL" id="THH21122.1"/>
    </source>
</evidence>
<comment type="caution">
    <text evidence="1">The sequence shown here is derived from an EMBL/GenBank/DDBJ whole genome shotgun (WGS) entry which is preliminary data.</text>
</comment>
<sequence>MDIVEEKKIYDEEDTASVTAYSRHDTSRKGSFVSLPRLQLDDLSLPGPSSGGSGTASSQITPVELLARNSVLGSILVWLRLRKIAASIKDPSTMPAAYYRDLIEVQKYYYLKVNPDDYVHARLVRESWSYSDNAKKKAWSLLLPILDTAHVRDVVKALFTFRSEVILYFLRSVADENPEKPSHDITLTSSLISAIQHERPSLLRDIFRNDLDDFCACLVRGAAPPRLLFGALPLIMEALADVADLSPAHPTCQCRNVLAELEPHAPKEYHPLCAYSHTVNAHLSSWDLPPFAQCLINHIISPDTGTKDLSETVDFIVWAVQLYAREYPDTAILLRYLHPHATHPLLPCIILAIHLAYHSKVAATLLIDHGILQLLGKLWLYDFPDPHGPIPSAPERAVIRMDMRVGCTLLLGALTRHHAGARDVADHLLSFHASKASGFSMSVVSAQDGAHQLRAAHYAWIHVLAAALYPDGSNAIPSLNLFLMENCVANCVPITCTDHPFGNPWRSLMMLLSRMDTNDYCGVVKDAAVRVVLSCASTPETHWQPLLQTFYMWPSKDSHIALYYIVHHFLHPSGDPTSMSEENKNALRRLYKKAVSQGLEIVNPVERFVLLLSKAAGLSPHFTTVLSGVGISSMLSSVTLGFYDFLGDESPSDVQRQSRAATCAKVVHEIDRLYPPVVTPVRRKSTAPTTWNSVWDQRYVVRRDNDVTPPIRETWDFDNGAGRC</sequence>
<dbReference type="Proteomes" id="UP000308730">
    <property type="component" value="Unassembled WGS sequence"/>
</dbReference>
<name>A0A4S4M762_9APHY</name>
<dbReference type="AlphaFoldDB" id="A0A4S4M762"/>
<evidence type="ECO:0000313" key="2">
    <source>
        <dbReference type="Proteomes" id="UP000308730"/>
    </source>
</evidence>
<gene>
    <name evidence="1" type="ORF">EUX98_g8450</name>
</gene>
<accession>A0A4S4M762</accession>
<protein>
    <submittedName>
        <fullName evidence="1">Uncharacterized protein</fullName>
    </submittedName>
</protein>
<reference evidence="1 2" key="1">
    <citation type="submission" date="2019-02" db="EMBL/GenBank/DDBJ databases">
        <title>Genome sequencing of the rare red list fungi Antrodiella citrinella (Flaviporus citrinellus).</title>
        <authorList>
            <person name="Buettner E."/>
            <person name="Kellner H."/>
        </authorList>
    </citation>
    <scope>NUCLEOTIDE SEQUENCE [LARGE SCALE GENOMIC DNA]</scope>
    <source>
        <strain evidence="1 2">DSM 108506</strain>
    </source>
</reference>
<organism evidence="1 2">
    <name type="scientific">Antrodiella citrinella</name>
    <dbReference type="NCBI Taxonomy" id="2447956"/>
    <lineage>
        <taxon>Eukaryota</taxon>
        <taxon>Fungi</taxon>
        <taxon>Dikarya</taxon>
        <taxon>Basidiomycota</taxon>
        <taxon>Agaricomycotina</taxon>
        <taxon>Agaricomycetes</taxon>
        <taxon>Polyporales</taxon>
        <taxon>Steccherinaceae</taxon>
        <taxon>Antrodiella</taxon>
    </lineage>
</organism>
<dbReference type="EMBL" id="SGPM01000463">
    <property type="protein sequence ID" value="THH21122.1"/>
    <property type="molecule type" value="Genomic_DNA"/>
</dbReference>
<keyword evidence="2" id="KW-1185">Reference proteome</keyword>